<dbReference type="EMBL" id="JABZEO010000006">
    <property type="protein sequence ID" value="NVZ09777.1"/>
    <property type="molecule type" value="Genomic_DNA"/>
</dbReference>
<comment type="caution">
    <text evidence="1">The sequence shown here is derived from an EMBL/GenBank/DDBJ whole genome shotgun (WGS) entry which is preliminary data.</text>
</comment>
<evidence type="ECO:0000313" key="2">
    <source>
        <dbReference type="Proteomes" id="UP000592294"/>
    </source>
</evidence>
<dbReference type="Proteomes" id="UP000592294">
    <property type="component" value="Unassembled WGS sequence"/>
</dbReference>
<reference evidence="1 2" key="1">
    <citation type="submission" date="2020-06" db="EMBL/GenBank/DDBJ databases">
        <title>Whole-genome sequence of Allochromatium humboldtianum DSM 21881, type strain.</title>
        <authorList>
            <person name="Kyndt J.A."/>
            <person name="Meyer T.E."/>
        </authorList>
    </citation>
    <scope>NUCLEOTIDE SEQUENCE [LARGE SCALE GENOMIC DNA]</scope>
    <source>
        <strain evidence="1 2">DSM 21881</strain>
    </source>
</reference>
<name>A0A850REL4_9GAMM</name>
<keyword evidence="2" id="KW-1185">Reference proteome</keyword>
<sequence>MTARDSKATIKTLIKKRYAYFDHIEIWVDTETKILDRSTRQKIKKQGANVSIVPLKISPFQGEYRTKLELTQVNPQVLQILQAAFDQHACAYLIARIEFTVDWVTETPEQARTLQRLFEQYFIHRCRRRAAPPFYFENVHQDADSAGTSYFSPKDSRGLVPLIYSSRQKRRSGDQPCAHFEYRLTTTAACKRHNFRVLQDLIECDILAFMRQHVTFIAKPSKEDVGRALASAANPSRRTLERCCNDFFKQRQTTLEQIPIQQLLSWLPELHALAQKKTPAHLTKIADLFFK</sequence>
<gene>
    <name evidence="1" type="ORF">HW932_10945</name>
</gene>
<proteinExistence type="predicted"/>
<evidence type="ECO:0000313" key="1">
    <source>
        <dbReference type="EMBL" id="NVZ09777.1"/>
    </source>
</evidence>
<dbReference type="RefSeq" id="WP_176976527.1">
    <property type="nucleotide sequence ID" value="NZ_JABZEO010000006.1"/>
</dbReference>
<dbReference type="AlphaFoldDB" id="A0A850REL4"/>
<organism evidence="1 2">
    <name type="scientific">Allochromatium humboldtianum</name>
    <dbReference type="NCBI Taxonomy" id="504901"/>
    <lineage>
        <taxon>Bacteria</taxon>
        <taxon>Pseudomonadati</taxon>
        <taxon>Pseudomonadota</taxon>
        <taxon>Gammaproteobacteria</taxon>
        <taxon>Chromatiales</taxon>
        <taxon>Chromatiaceae</taxon>
        <taxon>Allochromatium</taxon>
    </lineage>
</organism>
<protein>
    <submittedName>
        <fullName evidence="1">Uncharacterized protein</fullName>
    </submittedName>
</protein>
<accession>A0A850REL4</accession>